<dbReference type="Pfam" id="PF18895">
    <property type="entry name" value="T4SS_pilin"/>
    <property type="match status" value="1"/>
</dbReference>
<organism evidence="2 3">
    <name type="scientific">Candidatus Yanofskybacteria bacterium RIFCSPHIGHO2_01_FULL_45_42</name>
    <dbReference type="NCBI Taxonomy" id="1802671"/>
    <lineage>
        <taxon>Bacteria</taxon>
        <taxon>Candidatus Yanofskyibacteriota</taxon>
    </lineage>
</organism>
<reference evidence="2 3" key="1">
    <citation type="journal article" date="2016" name="Nat. Commun.">
        <title>Thousands of microbial genomes shed light on interconnected biogeochemical processes in an aquifer system.</title>
        <authorList>
            <person name="Anantharaman K."/>
            <person name="Brown C.T."/>
            <person name="Hug L.A."/>
            <person name="Sharon I."/>
            <person name="Castelle C.J."/>
            <person name="Probst A.J."/>
            <person name="Thomas B.C."/>
            <person name="Singh A."/>
            <person name="Wilkins M.J."/>
            <person name="Karaoz U."/>
            <person name="Brodie E.L."/>
            <person name="Williams K.H."/>
            <person name="Hubbard S.S."/>
            <person name="Banfield J.F."/>
        </authorList>
    </citation>
    <scope>NUCLEOTIDE SEQUENCE [LARGE SCALE GENOMIC DNA]</scope>
</reference>
<dbReference type="EMBL" id="MGJL01000012">
    <property type="protein sequence ID" value="OGN08037.1"/>
    <property type="molecule type" value="Genomic_DNA"/>
</dbReference>
<proteinExistence type="predicted"/>
<gene>
    <name evidence="2" type="ORF">A2750_01020</name>
</gene>
<name>A0A1F8F4H9_9BACT</name>
<keyword evidence="1" id="KW-1133">Transmembrane helix</keyword>
<evidence type="ECO:0000313" key="2">
    <source>
        <dbReference type="EMBL" id="OGN08037.1"/>
    </source>
</evidence>
<accession>A0A1F8F4H9</accession>
<evidence type="ECO:0000256" key="1">
    <source>
        <dbReference type="SAM" id="Phobius"/>
    </source>
</evidence>
<keyword evidence="1" id="KW-0472">Membrane</keyword>
<sequence>MNFKFWNKISNIVLFAALAALTFSIGRVALAQTDLSVGTNLTIQRVFGIITGLVCYFSQAAMMAIVIALVFYGIKFATSRGNPEAFTAAKKGLQWALVGAIIILGTYTIIATVANAAGSNYSVIPLDCSSTQ</sequence>
<evidence type="ECO:0000313" key="3">
    <source>
        <dbReference type="Proteomes" id="UP000178023"/>
    </source>
</evidence>
<feature type="transmembrane region" description="Helical" evidence="1">
    <location>
        <begin position="95"/>
        <end position="117"/>
    </location>
</feature>
<comment type="caution">
    <text evidence="2">The sequence shown here is derived from an EMBL/GenBank/DDBJ whole genome shotgun (WGS) entry which is preliminary data.</text>
</comment>
<feature type="transmembrane region" description="Helical" evidence="1">
    <location>
        <begin position="47"/>
        <end position="74"/>
    </location>
</feature>
<dbReference type="Proteomes" id="UP000178023">
    <property type="component" value="Unassembled WGS sequence"/>
</dbReference>
<dbReference type="InterPro" id="IPR043993">
    <property type="entry name" value="T4SS_pilin"/>
</dbReference>
<keyword evidence="1" id="KW-0812">Transmembrane</keyword>
<protein>
    <submittedName>
        <fullName evidence="2">Uncharacterized protein</fullName>
    </submittedName>
</protein>
<dbReference type="AlphaFoldDB" id="A0A1F8F4H9"/>